<dbReference type="EMBL" id="JXJN01011599">
    <property type="status" value="NOT_ANNOTATED_CDS"/>
    <property type="molecule type" value="Genomic_DNA"/>
</dbReference>
<name>A0A1B0BBQ6_9MUSC</name>
<evidence type="ECO:0000313" key="1">
    <source>
        <dbReference type="EnsemblMetazoa" id="GPPI025037-PA"/>
    </source>
</evidence>
<reference evidence="1" key="2">
    <citation type="submission" date="2020-05" db="UniProtKB">
        <authorList>
            <consortium name="EnsemblMetazoa"/>
        </authorList>
    </citation>
    <scope>IDENTIFICATION</scope>
    <source>
        <strain evidence="1">IAEA</strain>
    </source>
</reference>
<dbReference type="VEuPathDB" id="VectorBase:GPPI025037"/>
<keyword evidence="2" id="KW-1185">Reference proteome</keyword>
<proteinExistence type="predicted"/>
<evidence type="ECO:0000313" key="2">
    <source>
        <dbReference type="Proteomes" id="UP000092460"/>
    </source>
</evidence>
<protein>
    <submittedName>
        <fullName evidence="1">Uncharacterized protein</fullName>
    </submittedName>
</protein>
<dbReference type="AlphaFoldDB" id="A0A1B0BBQ6"/>
<accession>A0A1B0BBQ6</accession>
<dbReference type="EnsemblMetazoa" id="GPPI025037-RA">
    <property type="protein sequence ID" value="GPPI025037-PA"/>
    <property type="gene ID" value="GPPI025037"/>
</dbReference>
<sequence>MQHDLIRRQAMLKQTILFQATLSYCLFRLPMTMSCNYCVTIKSFRMGAVIITGNLTRDH</sequence>
<reference evidence="2" key="1">
    <citation type="submission" date="2015-01" db="EMBL/GenBank/DDBJ databases">
        <authorList>
            <person name="Aksoy S."/>
            <person name="Warren W."/>
            <person name="Wilson R.K."/>
        </authorList>
    </citation>
    <scope>NUCLEOTIDE SEQUENCE [LARGE SCALE GENOMIC DNA]</scope>
    <source>
        <strain evidence="2">IAEA</strain>
    </source>
</reference>
<organism evidence="1 2">
    <name type="scientific">Glossina palpalis gambiensis</name>
    <dbReference type="NCBI Taxonomy" id="67801"/>
    <lineage>
        <taxon>Eukaryota</taxon>
        <taxon>Metazoa</taxon>
        <taxon>Ecdysozoa</taxon>
        <taxon>Arthropoda</taxon>
        <taxon>Hexapoda</taxon>
        <taxon>Insecta</taxon>
        <taxon>Pterygota</taxon>
        <taxon>Neoptera</taxon>
        <taxon>Endopterygota</taxon>
        <taxon>Diptera</taxon>
        <taxon>Brachycera</taxon>
        <taxon>Muscomorpha</taxon>
        <taxon>Hippoboscoidea</taxon>
        <taxon>Glossinidae</taxon>
        <taxon>Glossina</taxon>
    </lineage>
</organism>
<dbReference type="Proteomes" id="UP000092460">
    <property type="component" value="Unassembled WGS sequence"/>
</dbReference>